<evidence type="ECO:0008006" key="4">
    <source>
        <dbReference type="Google" id="ProtNLM"/>
    </source>
</evidence>
<evidence type="ECO:0000313" key="3">
    <source>
        <dbReference type="Proteomes" id="UP000270291"/>
    </source>
</evidence>
<sequence>MRLFIACSLALALGACSKADEVTPPAALLDREWFNTFQKTEAQYDVYTPTNSAVGWRYEGIRLNTDGTFLEHGLGPADAPETRPGTWEAAGSNTYRIQFTDAQRTGFVLEVKSVEDGRLVARRQ</sequence>
<dbReference type="OrthoDB" id="883557at2"/>
<gene>
    <name evidence="2" type="ORF">EI293_01170</name>
</gene>
<dbReference type="EMBL" id="RWIU01000001">
    <property type="protein sequence ID" value="RSK45815.1"/>
    <property type="molecule type" value="Genomic_DNA"/>
</dbReference>
<comment type="caution">
    <text evidence="2">The sequence shown here is derived from an EMBL/GenBank/DDBJ whole genome shotgun (WGS) entry which is preliminary data.</text>
</comment>
<reference evidence="2 3" key="1">
    <citation type="submission" date="2018-12" db="EMBL/GenBank/DDBJ databases">
        <authorList>
            <person name="Feng G."/>
            <person name="Zhu H."/>
        </authorList>
    </citation>
    <scope>NUCLEOTIDE SEQUENCE [LARGE SCALE GENOMIC DNA]</scope>
    <source>
        <strain evidence="2 3">LMG 26000</strain>
    </source>
</reference>
<accession>A0A3R9NXR6</accession>
<evidence type="ECO:0000256" key="1">
    <source>
        <dbReference type="SAM" id="SignalP"/>
    </source>
</evidence>
<name>A0A3R9NXR6_9BACT</name>
<protein>
    <recommendedName>
        <fullName evidence="4">Lipocalin-like domain-containing protein</fullName>
    </recommendedName>
</protein>
<dbReference type="PROSITE" id="PS51257">
    <property type="entry name" value="PROKAR_LIPOPROTEIN"/>
    <property type="match status" value="1"/>
</dbReference>
<dbReference type="RefSeq" id="WP_125434917.1">
    <property type="nucleotide sequence ID" value="NZ_RWIU01000001.1"/>
</dbReference>
<feature type="chain" id="PRO_5018689314" description="Lipocalin-like domain-containing protein" evidence="1">
    <location>
        <begin position="20"/>
        <end position="124"/>
    </location>
</feature>
<feature type="signal peptide" evidence="1">
    <location>
        <begin position="1"/>
        <end position="19"/>
    </location>
</feature>
<keyword evidence="3" id="KW-1185">Reference proteome</keyword>
<evidence type="ECO:0000313" key="2">
    <source>
        <dbReference type="EMBL" id="RSK45815.1"/>
    </source>
</evidence>
<keyword evidence="1" id="KW-0732">Signal</keyword>
<dbReference type="Proteomes" id="UP000270291">
    <property type="component" value="Unassembled WGS sequence"/>
</dbReference>
<dbReference type="AlphaFoldDB" id="A0A3R9NXR6"/>
<proteinExistence type="predicted"/>
<organism evidence="2 3">
    <name type="scientific">Hymenobacter perfusus</name>
    <dbReference type="NCBI Taxonomy" id="1236770"/>
    <lineage>
        <taxon>Bacteria</taxon>
        <taxon>Pseudomonadati</taxon>
        <taxon>Bacteroidota</taxon>
        <taxon>Cytophagia</taxon>
        <taxon>Cytophagales</taxon>
        <taxon>Hymenobacteraceae</taxon>
        <taxon>Hymenobacter</taxon>
    </lineage>
</organism>